<dbReference type="InterPro" id="IPR050351">
    <property type="entry name" value="BphY/WalK/GraS-like"/>
</dbReference>
<dbReference type="SUPFAM" id="SSF55874">
    <property type="entry name" value="ATPase domain of HSP90 chaperone/DNA topoisomerase II/histidine kinase"/>
    <property type="match status" value="1"/>
</dbReference>
<keyword evidence="7" id="KW-0547">Nucleotide-binding</keyword>
<dbReference type="PANTHER" id="PTHR45453:SF1">
    <property type="entry name" value="PHOSPHATE REGULON SENSOR PROTEIN PHOR"/>
    <property type="match status" value="1"/>
</dbReference>
<dbReference type="Pfam" id="PF02518">
    <property type="entry name" value="HATPase_c"/>
    <property type="match status" value="1"/>
</dbReference>
<dbReference type="GO" id="GO:0000155">
    <property type="term" value="F:phosphorelay sensor kinase activity"/>
    <property type="evidence" value="ECO:0007669"/>
    <property type="project" value="InterPro"/>
</dbReference>
<gene>
    <name evidence="13" type="ORF">UFOPK4319_00427</name>
</gene>
<dbReference type="AlphaFoldDB" id="A0A6J7TN59"/>
<keyword evidence="4" id="KW-1003">Cell membrane</keyword>
<proteinExistence type="predicted"/>
<dbReference type="EC" id="2.7.13.3" evidence="3"/>
<dbReference type="InterPro" id="IPR036890">
    <property type="entry name" value="HATPase_C_sf"/>
</dbReference>
<protein>
    <recommendedName>
        <fullName evidence="3">histidine kinase</fullName>
        <ecNumber evidence="3">2.7.13.3</ecNumber>
    </recommendedName>
</protein>
<keyword evidence="11" id="KW-0472">Membrane</keyword>
<keyword evidence="5" id="KW-0597">Phosphoprotein</keyword>
<organism evidence="13">
    <name type="scientific">freshwater metagenome</name>
    <dbReference type="NCBI Taxonomy" id="449393"/>
    <lineage>
        <taxon>unclassified sequences</taxon>
        <taxon>metagenomes</taxon>
        <taxon>ecological metagenomes</taxon>
    </lineage>
</organism>
<dbReference type="PRINTS" id="PR00344">
    <property type="entry name" value="BCTRLSENSOR"/>
</dbReference>
<dbReference type="Pfam" id="PF00512">
    <property type="entry name" value="HisKA"/>
    <property type="match status" value="1"/>
</dbReference>
<dbReference type="GO" id="GO:0005524">
    <property type="term" value="F:ATP binding"/>
    <property type="evidence" value="ECO:0007669"/>
    <property type="project" value="UniProtKB-KW"/>
</dbReference>
<keyword evidence="8" id="KW-0418">Kinase</keyword>
<dbReference type="CDD" id="cd00075">
    <property type="entry name" value="HATPase"/>
    <property type="match status" value="1"/>
</dbReference>
<evidence type="ECO:0000256" key="11">
    <source>
        <dbReference type="ARBA" id="ARBA00023136"/>
    </source>
</evidence>
<evidence type="ECO:0000256" key="9">
    <source>
        <dbReference type="ARBA" id="ARBA00022840"/>
    </source>
</evidence>
<evidence type="ECO:0000256" key="10">
    <source>
        <dbReference type="ARBA" id="ARBA00023012"/>
    </source>
</evidence>
<evidence type="ECO:0000256" key="6">
    <source>
        <dbReference type="ARBA" id="ARBA00022679"/>
    </source>
</evidence>
<dbReference type="CDD" id="cd00082">
    <property type="entry name" value="HisKA"/>
    <property type="match status" value="1"/>
</dbReference>
<keyword evidence="9" id="KW-0067">ATP-binding</keyword>
<dbReference type="PANTHER" id="PTHR45453">
    <property type="entry name" value="PHOSPHATE REGULON SENSOR PROTEIN PHOR"/>
    <property type="match status" value="1"/>
</dbReference>
<sequence>MKFLRRDLEQSNPRNLPEMLIETLSQLDGDSLILAPGEVPIFSTPGIEALGILKEDRIQSPELLATIRVVRRTDIQQVGKIDIPRGPIGEGKHELTVKVLPLTKDDLVLVLVSDESEAQRVHDVRRDFVANISHELKTPIGALSLLSEAVLGSKDDPESVVKFATRMQSEAKRLTDLVQEIINLSRVQDSDPLQLAQEVGVEYMIREAIDQCQIGADNRHITVTYSETTPAIVLGDRDQLIMAIHNLIENAINYSPENTKVSISTTIENGVIDIAITDQGIGISEAEQDRIFERFYRVDPARSRQTGGTGLGLSIVKHVASKHGGEVKIWSVENVGSTFSLRLPIYLPPMENSE</sequence>
<dbReference type="Gene3D" id="3.30.565.10">
    <property type="entry name" value="Histidine kinase-like ATPase, C-terminal domain"/>
    <property type="match status" value="1"/>
</dbReference>
<comment type="subcellular location">
    <subcellularLocation>
        <location evidence="2">Cell membrane</location>
    </subcellularLocation>
</comment>
<evidence type="ECO:0000256" key="2">
    <source>
        <dbReference type="ARBA" id="ARBA00004236"/>
    </source>
</evidence>
<evidence type="ECO:0000256" key="3">
    <source>
        <dbReference type="ARBA" id="ARBA00012438"/>
    </source>
</evidence>
<dbReference type="FunFam" id="3.30.565.10:FF:000006">
    <property type="entry name" value="Sensor histidine kinase WalK"/>
    <property type="match status" value="1"/>
</dbReference>
<keyword evidence="6" id="KW-0808">Transferase</keyword>
<dbReference type="PROSITE" id="PS50109">
    <property type="entry name" value="HIS_KIN"/>
    <property type="match status" value="1"/>
</dbReference>
<dbReference type="SMART" id="SM00387">
    <property type="entry name" value="HATPase_c"/>
    <property type="match status" value="1"/>
</dbReference>
<name>A0A6J7TN59_9ZZZZ</name>
<dbReference type="InterPro" id="IPR005467">
    <property type="entry name" value="His_kinase_dom"/>
</dbReference>
<evidence type="ECO:0000256" key="8">
    <source>
        <dbReference type="ARBA" id="ARBA00022777"/>
    </source>
</evidence>
<dbReference type="GO" id="GO:0005886">
    <property type="term" value="C:plasma membrane"/>
    <property type="evidence" value="ECO:0007669"/>
    <property type="project" value="UniProtKB-SubCell"/>
</dbReference>
<evidence type="ECO:0000256" key="1">
    <source>
        <dbReference type="ARBA" id="ARBA00000085"/>
    </source>
</evidence>
<dbReference type="EMBL" id="CAFBQN010000018">
    <property type="protein sequence ID" value="CAB5055489.1"/>
    <property type="molecule type" value="Genomic_DNA"/>
</dbReference>
<reference evidence="13" key="1">
    <citation type="submission" date="2020-05" db="EMBL/GenBank/DDBJ databases">
        <authorList>
            <person name="Chiriac C."/>
            <person name="Salcher M."/>
            <person name="Ghai R."/>
            <person name="Kavagutti S V."/>
        </authorList>
    </citation>
    <scope>NUCLEOTIDE SEQUENCE</scope>
</reference>
<dbReference type="GO" id="GO:0016036">
    <property type="term" value="P:cellular response to phosphate starvation"/>
    <property type="evidence" value="ECO:0007669"/>
    <property type="project" value="TreeGrafter"/>
</dbReference>
<dbReference type="Gene3D" id="1.10.287.130">
    <property type="match status" value="1"/>
</dbReference>
<evidence type="ECO:0000259" key="12">
    <source>
        <dbReference type="PROSITE" id="PS50109"/>
    </source>
</evidence>
<keyword evidence="10" id="KW-0902">Two-component regulatory system</keyword>
<dbReference type="GO" id="GO:0004721">
    <property type="term" value="F:phosphoprotein phosphatase activity"/>
    <property type="evidence" value="ECO:0007669"/>
    <property type="project" value="TreeGrafter"/>
</dbReference>
<dbReference type="InterPro" id="IPR003594">
    <property type="entry name" value="HATPase_dom"/>
</dbReference>
<dbReference type="SUPFAM" id="SSF47384">
    <property type="entry name" value="Homodimeric domain of signal transducing histidine kinase"/>
    <property type="match status" value="1"/>
</dbReference>
<comment type="catalytic activity">
    <reaction evidence="1">
        <text>ATP + protein L-histidine = ADP + protein N-phospho-L-histidine.</text>
        <dbReference type="EC" id="2.7.13.3"/>
    </reaction>
</comment>
<evidence type="ECO:0000256" key="4">
    <source>
        <dbReference type="ARBA" id="ARBA00022475"/>
    </source>
</evidence>
<dbReference type="InterPro" id="IPR003661">
    <property type="entry name" value="HisK_dim/P_dom"/>
</dbReference>
<evidence type="ECO:0000256" key="5">
    <source>
        <dbReference type="ARBA" id="ARBA00022553"/>
    </source>
</evidence>
<dbReference type="InterPro" id="IPR004358">
    <property type="entry name" value="Sig_transdc_His_kin-like_C"/>
</dbReference>
<dbReference type="FunFam" id="1.10.287.130:FF:000008">
    <property type="entry name" value="Two-component sensor histidine kinase"/>
    <property type="match status" value="1"/>
</dbReference>
<accession>A0A6J7TN59</accession>
<evidence type="ECO:0000256" key="7">
    <source>
        <dbReference type="ARBA" id="ARBA00022741"/>
    </source>
</evidence>
<dbReference type="SMART" id="SM00388">
    <property type="entry name" value="HisKA"/>
    <property type="match status" value="1"/>
</dbReference>
<feature type="domain" description="Histidine kinase" evidence="12">
    <location>
        <begin position="131"/>
        <end position="347"/>
    </location>
</feature>
<dbReference type="InterPro" id="IPR036097">
    <property type="entry name" value="HisK_dim/P_sf"/>
</dbReference>
<evidence type="ECO:0000313" key="13">
    <source>
        <dbReference type="EMBL" id="CAB5055489.1"/>
    </source>
</evidence>